<sequence length="50" mass="5633">MSASDASRRYVRTADAIVYATARAYEADLLTCDRHFENLPGVWYRPKPAG</sequence>
<dbReference type="Gene3D" id="3.40.50.1010">
    <property type="entry name" value="5'-nuclease"/>
    <property type="match status" value="1"/>
</dbReference>
<dbReference type="EMBL" id="NHRY01000270">
    <property type="protein sequence ID" value="PPQ26313.1"/>
    <property type="molecule type" value="Genomic_DNA"/>
</dbReference>
<evidence type="ECO:0000313" key="3">
    <source>
        <dbReference type="Proteomes" id="UP000239724"/>
    </source>
</evidence>
<dbReference type="SUPFAM" id="SSF88723">
    <property type="entry name" value="PIN domain-like"/>
    <property type="match status" value="1"/>
</dbReference>
<evidence type="ECO:0000259" key="1">
    <source>
        <dbReference type="Pfam" id="PF01850"/>
    </source>
</evidence>
<protein>
    <recommendedName>
        <fullName evidence="1">PIN domain-containing protein</fullName>
    </recommendedName>
</protein>
<feature type="domain" description="PIN" evidence="1">
    <location>
        <begin position="3"/>
        <end position="40"/>
    </location>
</feature>
<dbReference type="InterPro" id="IPR002716">
    <property type="entry name" value="PIN_dom"/>
</dbReference>
<proteinExistence type="predicted"/>
<dbReference type="OrthoDB" id="7350421at2"/>
<name>A0A2S6MVC2_RHOGL</name>
<accession>A0A2S6MVC2</accession>
<organism evidence="2 3">
    <name type="scientific">Rhodopila globiformis</name>
    <name type="common">Rhodopseudomonas globiformis</name>
    <dbReference type="NCBI Taxonomy" id="1071"/>
    <lineage>
        <taxon>Bacteria</taxon>
        <taxon>Pseudomonadati</taxon>
        <taxon>Pseudomonadota</taxon>
        <taxon>Alphaproteobacteria</taxon>
        <taxon>Acetobacterales</taxon>
        <taxon>Acetobacteraceae</taxon>
        <taxon>Rhodopila</taxon>
    </lineage>
</organism>
<dbReference type="RefSeq" id="WP_104522770.1">
    <property type="nucleotide sequence ID" value="NZ_NHRY01000270.1"/>
</dbReference>
<keyword evidence="3" id="KW-1185">Reference proteome</keyword>
<gene>
    <name evidence="2" type="ORF">CCS01_30275</name>
</gene>
<dbReference type="Pfam" id="PF01850">
    <property type="entry name" value="PIN"/>
    <property type="match status" value="1"/>
</dbReference>
<comment type="caution">
    <text evidence="2">The sequence shown here is derived from an EMBL/GenBank/DDBJ whole genome shotgun (WGS) entry which is preliminary data.</text>
</comment>
<reference evidence="2 3" key="1">
    <citation type="journal article" date="2018" name="Arch. Microbiol.">
        <title>New insights into the metabolic potential of the phototrophic purple bacterium Rhodopila globiformis DSM 161(T) from its draft genome sequence and evidence for a vanadium-dependent nitrogenase.</title>
        <authorList>
            <person name="Imhoff J.F."/>
            <person name="Rahn T."/>
            <person name="Kunzel S."/>
            <person name="Neulinger S.C."/>
        </authorList>
    </citation>
    <scope>NUCLEOTIDE SEQUENCE [LARGE SCALE GENOMIC DNA]</scope>
    <source>
        <strain evidence="2 3">DSM 161</strain>
    </source>
</reference>
<dbReference type="Proteomes" id="UP000239724">
    <property type="component" value="Unassembled WGS sequence"/>
</dbReference>
<dbReference type="InterPro" id="IPR029060">
    <property type="entry name" value="PIN-like_dom_sf"/>
</dbReference>
<dbReference type="AlphaFoldDB" id="A0A2S6MVC2"/>
<evidence type="ECO:0000313" key="2">
    <source>
        <dbReference type="EMBL" id="PPQ26313.1"/>
    </source>
</evidence>